<feature type="region of interest" description="Disordered" evidence="2">
    <location>
        <begin position="341"/>
        <end position="397"/>
    </location>
</feature>
<feature type="region of interest" description="Disordered" evidence="2">
    <location>
        <begin position="261"/>
        <end position="290"/>
    </location>
</feature>
<dbReference type="InterPro" id="IPR014752">
    <property type="entry name" value="Arrestin-like_C"/>
</dbReference>
<keyword evidence="4" id="KW-1185">Reference proteome</keyword>
<sequence length="397" mass="45936">MNVNISLKKPGSRLEHQGVKIEFVGQIELYYDRGNHHEFTSLVKELARPGELSHNTSFEFEFNQVEKPYESYSGTNVRLRYFLRVTIVRRLSDITQEMNLLVHTLSSYPEMNNSIKMEVGIEDCLHIEFEYNKSKYHLKDVIVGKIYFLLVRIKIKHMEIAIIKRETTGSGPNTFNENETIAKYEIMDGAPVRGESIPIRVFLAGYDLTPTMRDINKKFSVRYHLNLVLVDEEERRYFKQQEITLWRKGERMRRPLQQQLMAQQTISQKNQQSSFPQSHPQGQPPEFKSESNLTCEAVTHVYKYQLIATLTQCHLAVRRNNKFMIIAKHINTLTIMAPAMQSTGAEPPSPQQSQSPMHEEAPEQLPPAKPSPQSHTRHQHTTATPQPKPQLEVKLPS</sequence>
<dbReference type="Gene3D" id="2.60.40.640">
    <property type="match status" value="2"/>
</dbReference>
<accession>A0A5B7DK01</accession>
<organism evidence="3 4">
    <name type="scientific">Portunus trituberculatus</name>
    <name type="common">Swimming crab</name>
    <name type="synonym">Neptunus trituberculatus</name>
    <dbReference type="NCBI Taxonomy" id="210409"/>
    <lineage>
        <taxon>Eukaryota</taxon>
        <taxon>Metazoa</taxon>
        <taxon>Ecdysozoa</taxon>
        <taxon>Arthropoda</taxon>
        <taxon>Crustacea</taxon>
        <taxon>Multicrustacea</taxon>
        <taxon>Malacostraca</taxon>
        <taxon>Eumalacostraca</taxon>
        <taxon>Eucarida</taxon>
        <taxon>Decapoda</taxon>
        <taxon>Pleocyemata</taxon>
        <taxon>Brachyura</taxon>
        <taxon>Eubrachyura</taxon>
        <taxon>Portunoidea</taxon>
        <taxon>Portunidae</taxon>
        <taxon>Portuninae</taxon>
        <taxon>Portunus</taxon>
    </lineage>
</organism>
<dbReference type="Pfam" id="PF03643">
    <property type="entry name" value="Vps26"/>
    <property type="match status" value="1"/>
</dbReference>
<comment type="caution">
    <text evidence="3">The sequence shown here is derived from an EMBL/GenBank/DDBJ whole genome shotgun (WGS) entry which is preliminary data.</text>
</comment>
<dbReference type="OrthoDB" id="3821113at2759"/>
<evidence type="ECO:0000313" key="4">
    <source>
        <dbReference type="Proteomes" id="UP000324222"/>
    </source>
</evidence>
<dbReference type="Proteomes" id="UP000324222">
    <property type="component" value="Unassembled WGS sequence"/>
</dbReference>
<dbReference type="InterPro" id="IPR028934">
    <property type="entry name" value="Vps26-related"/>
</dbReference>
<dbReference type="GO" id="GO:0006886">
    <property type="term" value="P:intracellular protein transport"/>
    <property type="evidence" value="ECO:0007669"/>
    <property type="project" value="InterPro"/>
</dbReference>
<feature type="compositionally biased region" description="Polar residues" evidence="2">
    <location>
        <begin position="261"/>
        <end position="281"/>
    </location>
</feature>
<proteinExistence type="inferred from homology"/>
<dbReference type="AlphaFoldDB" id="A0A5B7DK01"/>
<dbReference type="EMBL" id="VSRR010000970">
    <property type="protein sequence ID" value="MPC21399.1"/>
    <property type="molecule type" value="Genomic_DNA"/>
</dbReference>
<name>A0A5B7DK01_PORTR</name>
<reference evidence="3 4" key="1">
    <citation type="submission" date="2019-05" db="EMBL/GenBank/DDBJ databases">
        <title>Another draft genome of Portunus trituberculatus and its Hox gene families provides insights of decapod evolution.</title>
        <authorList>
            <person name="Jeong J.-H."/>
            <person name="Song I."/>
            <person name="Kim S."/>
            <person name="Choi T."/>
            <person name="Kim D."/>
            <person name="Ryu S."/>
            <person name="Kim W."/>
        </authorList>
    </citation>
    <scope>NUCLEOTIDE SEQUENCE [LARGE SCALE GENOMIC DNA]</scope>
    <source>
        <tissue evidence="3">Muscle</tissue>
    </source>
</reference>
<comment type="similarity">
    <text evidence="1">Belongs to the VPS26 family.</text>
</comment>
<evidence type="ECO:0000313" key="3">
    <source>
        <dbReference type="EMBL" id="MPC21399.1"/>
    </source>
</evidence>
<dbReference type="FunFam" id="2.60.40.640:FF:000002">
    <property type="entry name" value="Vacuolar protein sorting-associated protein 26A"/>
    <property type="match status" value="1"/>
</dbReference>
<dbReference type="PANTHER" id="PTHR12233">
    <property type="entry name" value="VACUOLAR PROTEIN SORTING 26 RELATED"/>
    <property type="match status" value="1"/>
</dbReference>
<gene>
    <name evidence="3" type="primary">vps26b-b</name>
    <name evidence="3" type="ORF">E2C01_014385</name>
</gene>
<evidence type="ECO:0000256" key="2">
    <source>
        <dbReference type="SAM" id="MobiDB-lite"/>
    </source>
</evidence>
<evidence type="ECO:0000256" key="1">
    <source>
        <dbReference type="ARBA" id="ARBA00009100"/>
    </source>
</evidence>
<protein>
    <submittedName>
        <fullName evidence="3">Vacuolar protein sorting-associated protein 26B-B</fullName>
    </submittedName>
</protein>